<dbReference type="Pfam" id="PF03486">
    <property type="entry name" value="HI0933_like"/>
    <property type="match status" value="1"/>
</dbReference>
<dbReference type="Gene3D" id="2.40.30.10">
    <property type="entry name" value="Translation factors"/>
    <property type="match status" value="1"/>
</dbReference>
<dbReference type="Gene3D" id="1.10.8.260">
    <property type="entry name" value="HI0933 insert domain-like"/>
    <property type="match status" value="1"/>
</dbReference>
<evidence type="ECO:0000259" key="5">
    <source>
        <dbReference type="Pfam" id="PF22780"/>
    </source>
</evidence>
<dbReference type="Gene3D" id="3.50.50.60">
    <property type="entry name" value="FAD/NAD(P)-binding domain"/>
    <property type="match status" value="1"/>
</dbReference>
<dbReference type="PANTHER" id="PTHR42887">
    <property type="entry name" value="OS12G0638800 PROTEIN"/>
    <property type="match status" value="1"/>
</dbReference>
<organism evidence="6 7">
    <name type="scientific">Posidoniimonas polymericola</name>
    <dbReference type="NCBI Taxonomy" id="2528002"/>
    <lineage>
        <taxon>Bacteria</taxon>
        <taxon>Pseudomonadati</taxon>
        <taxon>Planctomycetota</taxon>
        <taxon>Planctomycetia</taxon>
        <taxon>Pirellulales</taxon>
        <taxon>Lacipirellulaceae</taxon>
        <taxon>Posidoniimonas</taxon>
    </lineage>
</organism>
<evidence type="ECO:0000313" key="7">
    <source>
        <dbReference type="Proteomes" id="UP000318478"/>
    </source>
</evidence>
<protein>
    <submittedName>
        <fullName evidence="6">N-methyltryptophan oxidase</fullName>
    </submittedName>
</protein>
<keyword evidence="2" id="KW-0285">Flavoprotein</keyword>
<dbReference type="InterPro" id="IPR055178">
    <property type="entry name" value="RsdA/BaiN/AoA(So)-like_dom"/>
</dbReference>
<accession>A0A5C5YFD2</accession>
<evidence type="ECO:0000256" key="1">
    <source>
        <dbReference type="ARBA" id="ARBA00001974"/>
    </source>
</evidence>
<dbReference type="SUPFAM" id="SSF51905">
    <property type="entry name" value="FAD/NAD(P)-binding domain"/>
    <property type="match status" value="1"/>
</dbReference>
<gene>
    <name evidence="6" type="ORF">Pla123a_38390</name>
</gene>
<comment type="caution">
    <text evidence="6">The sequence shown here is derived from an EMBL/GenBank/DDBJ whole genome shotgun (WGS) entry which is preliminary data.</text>
</comment>
<evidence type="ECO:0000256" key="2">
    <source>
        <dbReference type="ARBA" id="ARBA00022630"/>
    </source>
</evidence>
<dbReference type="InterPro" id="IPR004792">
    <property type="entry name" value="BaiN-like"/>
</dbReference>
<evidence type="ECO:0000256" key="3">
    <source>
        <dbReference type="ARBA" id="ARBA00022827"/>
    </source>
</evidence>
<sequence length="405" mass="42846">MNEKWEVVVIGAGAAGMFAAWRAAARGRRVLLLEKNRKAGVKILMSGGTRCNLTHAATARDMAAAFGRQGERFLHAPFACLGPEDVVDLFHSWGVPTKVEETGKVFPVSNRALDVARACIAAVQNAGAVMSLGEPVEQLVRVGDDYEITTPARTVTTPRVVLSSGGRSWPGCGTTGDGYAWAKQLGHKIVPTRPALAPLTSTATWLHELQGVTLSDVRLSAVEPGAKPADTRRGSLLFTHFGLSGPVAMDLSRAITERPAADWSAVFDFTPDVVEEQLRERLRSGGKNVLAVLTELLPRSVVEQLLAIAGVPPDQRTAELGKAATGRIVDAVKRGRAPLSGTLGFKKAEVTAGGVSLKEVASRDMQSRVSPGLYLAGEVLDLDGPIGGYNFQSAFATGYLAGESV</sequence>
<reference evidence="6 7" key="1">
    <citation type="submission" date="2019-02" db="EMBL/GenBank/DDBJ databases">
        <title>Deep-cultivation of Planctomycetes and their phenomic and genomic characterization uncovers novel biology.</title>
        <authorList>
            <person name="Wiegand S."/>
            <person name="Jogler M."/>
            <person name="Boedeker C."/>
            <person name="Pinto D."/>
            <person name="Vollmers J."/>
            <person name="Rivas-Marin E."/>
            <person name="Kohn T."/>
            <person name="Peeters S.H."/>
            <person name="Heuer A."/>
            <person name="Rast P."/>
            <person name="Oberbeckmann S."/>
            <person name="Bunk B."/>
            <person name="Jeske O."/>
            <person name="Meyerdierks A."/>
            <person name="Storesund J.E."/>
            <person name="Kallscheuer N."/>
            <person name="Luecker S."/>
            <person name="Lage O.M."/>
            <person name="Pohl T."/>
            <person name="Merkel B.J."/>
            <person name="Hornburger P."/>
            <person name="Mueller R.-W."/>
            <person name="Bruemmer F."/>
            <person name="Labrenz M."/>
            <person name="Spormann A.M."/>
            <person name="Op Den Camp H."/>
            <person name="Overmann J."/>
            <person name="Amann R."/>
            <person name="Jetten M.S.M."/>
            <person name="Mascher T."/>
            <person name="Medema M.H."/>
            <person name="Devos D.P."/>
            <person name="Kaster A.-K."/>
            <person name="Ovreas L."/>
            <person name="Rohde M."/>
            <person name="Galperin M.Y."/>
            <person name="Jogler C."/>
        </authorList>
    </citation>
    <scope>NUCLEOTIDE SEQUENCE [LARGE SCALE GENOMIC DNA]</scope>
    <source>
        <strain evidence="6 7">Pla123a</strain>
    </source>
</reference>
<dbReference type="OrthoDB" id="9773233at2"/>
<dbReference type="RefSeq" id="WP_146589895.1">
    <property type="nucleotide sequence ID" value="NZ_SJPO01000010.1"/>
</dbReference>
<dbReference type="PRINTS" id="PR00411">
    <property type="entry name" value="PNDRDTASEI"/>
</dbReference>
<dbReference type="Pfam" id="PF22780">
    <property type="entry name" value="HI0933_like_1st"/>
    <property type="match status" value="1"/>
</dbReference>
<proteinExistence type="predicted"/>
<feature type="domain" description="RsdA/BaiN/AoA(So)-like insert" evidence="5">
    <location>
        <begin position="193"/>
        <end position="350"/>
    </location>
</feature>
<dbReference type="PANTHER" id="PTHR42887:SF2">
    <property type="entry name" value="OS12G0638800 PROTEIN"/>
    <property type="match status" value="1"/>
</dbReference>
<name>A0A5C5YFD2_9BACT</name>
<feature type="domain" description="RsdA/BaiN/AoA(So)-like Rossmann fold-like" evidence="4">
    <location>
        <begin position="6"/>
        <end position="403"/>
    </location>
</feature>
<keyword evidence="3" id="KW-0274">FAD</keyword>
<dbReference type="AlphaFoldDB" id="A0A5C5YFD2"/>
<dbReference type="SUPFAM" id="SSF160996">
    <property type="entry name" value="HI0933 insert domain-like"/>
    <property type="match status" value="1"/>
</dbReference>
<comment type="cofactor">
    <cofactor evidence="1">
        <name>FAD</name>
        <dbReference type="ChEBI" id="CHEBI:57692"/>
    </cofactor>
</comment>
<evidence type="ECO:0000259" key="4">
    <source>
        <dbReference type="Pfam" id="PF03486"/>
    </source>
</evidence>
<keyword evidence="7" id="KW-1185">Reference proteome</keyword>
<dbReference type="Proteomes" id="UP000318478">
    <property type="component" value="Unassembled WGS sequence"/>
</dbReference>
<evidence type="ECO:0000313" key="6">
    <source>
        <dbReference type="EMBL" id="TWT73503.1"/>
    </source>
</evidence>
<dbReference type="EMBL" id="SJPO01000010">
    <property type="protein sequence ID" value="TWT73503.1"/>
    <property type="molecule type" value="Genomic_DNA"/>
</dbReference>
<dbReference type="InterPro" id="IPR023166">
    <property type="entry name" value="BaiN-like_dom_sf"/>
</dbReference>
<dbReference type="NCBIfam" id="TIGR00275">
    <property type="entry name" value="aminoacetone oxidase family FAD-binding enzyme"/>
    <property type="match status" value="1"/>
</dbReference>
<dbReference type="InterPro" id="IPR057661">
    <property type="entry name" value="RsdA/BaiN/AoA(So)_Rossmann"/>
</dbReference>
<dbReference type="InterPro" id="IPR036188">
    <property type="entry name" value="FAD/NAD-bd_sf"/>
</dbReference>